<dbReference type="InterPro" id="IPR005358">
    <property type="entry name" value="Puta_zinc/iron-chelating_dom"/>
</dbReference>
<reference evidence="1" key="1">
    <citation type="journal article" date="2011" name="PLoS ONE">
        <title>Genome of a low-salinity ammonia-oxidizing archaeon determined by single-cell and metagenomic analysis.</title>
        <authorList>
            <person name="Blainey P.C."/>
            <person name="Mosier A.C."/>
            <person name="Potanina A."/>
            <person name="Francis C.A."/>
            <person name="Quake S.R."/>
        </authorList>
    </citation>
    <scope>NUCLEOTIDE SEQUENCE [LARGE SCALE GENOMIC DNA]</scope>
    <source>
        <strain evidence="1">SFB1</strain>
    </source>
</reference>
<proteinExistence type="predicted"/>
<dbReference type="STRING" id="886738.Nlim_0987"/>
<evidence type="ECO:0000313" key="1">
    <source>
        <dbReference type="EMBL" id="EGG42148.1"/>
    </source>
</evidence>
<organism evidence="1">
    <name type="scientific">Candidatus Nitrosarchaeum limnium SFB1</name>
    <dbReference type="NCBI Taxonomy" id="886738"/>
    <lineage>
        <taxon>Archaea</taxon>
        <taxon>Nitrososphaerota</taxon>
        <taxon>Nitrososphaeria</taxon>
        <taxon>Nitrosopumilales</taxon>
        <taxon>Nitrosopumilaceae</taxon>
        <taxon>Nitrosarchaeum</taxon>
    </lineage>
</organism>
<dbReference type="EMBL" id="AEGP01000035">
    <property type="protein sequence ID" value="EGG42148.1"/>
    <property type="molecule type" value="Genomic_DNA"/>
</dbReference>
<dbReference type="Pfam" id="PF03692">
    <property type="entry name" value="CxxCxxCC"/>
    <property type="match status" value="1"/>
</dbReference>
<evidence type="ECO:0008006" key="2">
    <source>
        <dbReference type="Google" id="ProtNLM"/>
    </source>
</evidence>
<sequence length="182" mass="21036">MTLKIISDSEFPCVSCHTNCCKEYVIFVNAHDIYRLSVGLGLSPENFLEIYGAKDYSLGIKVKEGLLDLALKQKNGGCTFLEEKGDVFRCTVNDFKPGICKSYPFQMKDGKLTQMDEKMCPVDWDTSNFEAMMTIHLKKDVSEWKYYNELVKEWNAKHWIKKPLSAFLKFMLDRVSLEFVNV</sequence>
<gene>
    <name evidence="1" type="ORF">Nlim_0987</name>
</gene>
<dbReference type="PANTHER" id="PTHR35866">
    <property type="entry name" value="PUTATIVE-RELATED"/>
    <property type="match status" value="1"/>
</dbReference>
<protein>
    <recommendedName>
        <fullName evidence="2">YkgJ family cysteine cluster protein</fullName>
    </recommendedName>
</protein>
<comment type="caution">
    <text evidence="1">The sequence shown here is derived from an EMBL/GenBank/DDBJ whole genome shotgun (WGS) entry which is preliminary data.</text>
</comment>
<dbReference type="HOGENOM" id="CLU_1438060_0_0_2"/>
<dbReference type="Proteomes" id="UP000004348">
    <property type="component" value="Chromosome"/>
</dbReference>
<accession>F3KKH1</accession>
<dbReference type="PANTHER" id="PTHR35866:SF1">
    <property type="entry name" value="YKGJ FAMILY CYSTEINE CLUSTER PROTEIN"/>
    <property type="match status" value="1"/>
</dbReference>
<dbReference type="AlphaFoldDB" id="F3KKH1"/>
<name>F3KKH1_9ARCH</name>